<name>A0A2W7P4X5_9BURK</name>
<proteinExistence type="predicted"/>
<reference evidence="2" key="1">
    <citation type="submission" date="2018-06" db="EMBL/GenBank/DDBJ databases">
        <title>Genomic Encyclopedia of Type Strains, Phase IV (KMG-V): Genome sequencing to study the core and pangenomes of soil and plant-associated prokaryotes.</title>
        <authorList>
            <person name="Whitman W."/>
        </authorList>
    </citation>
    <scope>NUCLEOTIDE SEQUENCE [LARGE SCALE GENOMIC DNA]</scope>
    <source>
        <strain evidence="2">MLR2-44</strain>
    </source>
</reference>
<feature type="domain" description="PoNi C-terminal" evidence="1">
    <location>
        <begin position="115"/>
        <end position="225"/>
    </location>
</feature>
<keyword evidence="3" id="KW-1185">Reference proteome</keyword>
<comment type="caution">
    <text evidence="2">The sequence shown here is derived from an EMBL/GenBank/DDBJ whole genome shotgun (WGS) entry which is preliminary data.</text>
</comment>
<dbReference type="InterPro" id="IPR028983">
    <property type="entry name" value="PA2201-like_C"/>
</dbReference>
<dbReference type="InterPro" id="IPR015025">
    <property type="entry name" value="PoNi_C"/>
</dbReference>
<evidence type="ECO:0000313" key="3">
    <source>
        <dbReference type="Proteomes" id="UP000249638"/>
    </source>
</evidence>
<dbReference type="AlphaFoldDB" id="A0A2W7P4X5"/>
<dbReference type="Pfam" id="PF08929">
    <property type="entry name" value="PoNi_C"/>
    <property type="match status" value="1"/>
</dbReference>
<dbReference type="SUPFAM" id="SSF140731">
    <property type="entry name" value="PA2201 C-terminal domain-like"/>
    <property type="match status" value="1"/>
</dbReference>
<evidence type="ECO:0000313" key="2">
    <source>
        <dbReference type="EMBL" id="PZX26031.1"/>
    </source>
</evidence>
<accession>A0A2W7P4X5</accession>
<dbReference type="EMBL" id="QKZN01000007">
    <property type="protein sequence ID" value="PZX26031.1"/>
    <property type="molecule type" value="Genomic_DNA"/>
</dbReference>
<evidence type="ECO:0000259" key="1">
    <source>
        <dbReference type="Pfam" id="PF08929"/>
    </source>
</evidence>
<sequence length="302" mass="33943">MPAGSGSSTAEGWLISYRMVAFDLFNLLVLKYTGGEPIEPMRAELERVVVAYERATKQLRMYYEDPNAIGFQIDSFDGYCHCLGLISLCFLLHRRDLLPRVAELLDGPDEANVGADFLIEEFLSYAPMDRYESDTLLATKPFESLADAMDSTDNEDALRHLQKFLKRWYKDLAGAPWHNAHKPDAQGRTGGYYGYWSFEAAAAVLLLDIKDDSCLHSYLYYPKDLVAWAKAHQELEGTGNVTAAAGLRCEGGQPCPKAGYWMTPAKSGTRRYFLQGEIMPDVSSDYGSTIWQWDIDQADPKL</sequence>
<organism evidence="2 3">
    <name type="scientific">Cupriavidus phytorum</name>
    <dbReference type="NCBI Taxonomy" id="3024399"/>
    <lineage>
        <taxon>Bacteria</taxon>
        <taxon>Pseudomonadati</taxon>
        <taxon>Pseudomonadota</taxon>
        <taxon>Betaproteobacteria</taxon>
        <taxon>Burkholderiales</taxon>
        <taxon>Burkholderiaceae</taxon>
        <taxon>Cupriavidus</taxon>
    </lineage>
</organism>
<dbReference type="Proteomes" id="UP000249638">
    <property type="component" value="Unassembled WGS sequence"/>
</dbReference>
<protein>
    <submittedName>
        <fullName evidence="2">Uncharacterized protein DUF1910</fullName>
    </submittedName>
</protein>
<dbReference type="Gene3D" id="1.10.3920.10">
    <property type="entry name" value="PA2201 C-terminal domain-like"/>
    <property type="match status" value="1"/>
</dbReference>
<gene>
    <name evidence="2" type="ORF">C7416_107101</name>
</gene>